<reference evidence="5 6" key="1">
    <citation type="submission" date="2018-09" db="EMBL/GenBank/DDBJ databases">
        <title>YIM 75000 draft genome.</title>
        <authorList>
            <person name="Tang S."/>
            <person name="Feng Y."/>
        </authorList>
    </citation>
    <scope>NUCLEOTIDE SEQUENCE [LARGE SCALE GENOMIC DNA]</scope>
    <source>
        <strain evidence="5 6">YIM 75000</strain>
    </source>
</reference>
<dbReference type="InterPro" id="IPR036390">
    <property type="entry name" value="WH_DNA-bd_sf"/>
</dbReference>
<dbReference type="GO" id="GO:0003700">
    <property type="term" value="F:DNA-binding transcription factor activity"/>
    <property type="evidence" value="ECO:0007669"/>
    <property type="project" value="InterPro"/>
</dbReference>
<dbReference type="AlphaFoldDB" id="A0A3A3Z3N1"/>
<accession>A0A3A3Z3N1</accession>
<dbReference type="CDD" id="cd07377">
    <property type="entry name" value="WHTH_GntR"/>
    <property type="match status" value="1"/>
</dbReference>
<dbReference type="Gene3D" id="1.10.10.10">
    <property type="entry name" value="Winged helix-like DNA-binding domain superfamily/Winged helix DNA-binding domain"/>
    <property type="match status" value="1"/>
</dbReference>
<proteinExistence type="predicted"/>
<dbReference type="SMART" id="SM00895">
    <property type="entry name" value="FCD"/>
    <property type="match status" value="1"/>
</dbReference>
<keyword evidence="1" id="KW-0805">Transcription regulation</keyword>
<evidence type="ECO:0000259" key="4">
    <source>
        <dbReference type="PROSITE" id="PS50949"/>
    </source>
</evidence>
<dbReference type="Proteomes" id="UP000265614">
    <property type="component" value="Unassembled WGS sequence"/>
</dbReference>
<name>A0A3A3Z3N1_9ACTN</name>
<dbReference type="GO" id="GO:0003677">
    <property type="term" value="F:DNA binding"/>
    <property type="evidence" value="ECO:0007669"/>
    <property type="project" value="UniProtKB-KW"/>
</dbReference>
<keyword evidence="2" id="KW-0238">DNA-binding</keyword>
<evidence type="ECO:0000313" key="5">
    <source>
        <dbReference type="EMBL" id="RJK97563.1"/>
    </source>
</evidence>
<dbReference type="SUPFAM" id="SSF46785">
    <property type="entry name" value="Winged helix' DNA-binding domain"/>
    <property type="match status" value="1"/>
</dbReference>
<dbReference type="Pfam" id="PF07729">
    <property type="entry name" value="FCD"/>
    <property type="match status" value="1"/>
</dbReference>
<dbReference type="Gene3D" id="1.20.120.530">
    <property type="entry name" value="GntR ligand-binding domain-like"/>
    <property type="match status" value="1"/>
</dbReference>
<evidence type="ECO:0000256" key="1">
    <source>
        <dbReference type="ARBA" id="ARBA00023015"/>
    </source>
</evidence>
<organism evidence="5 6">
    <name type="scientific">Vallicoccus soli</name>
    <dbReference type="NCBI Taxonomy" id="2339232"/>
    <lineage>
        <taxon>Bacteria</taxon>
        <taxon>Bacillati</taxon>
        <taxon>Actinomycetota</taxon>
        <taxon>Actinomycetes</taxon>
        <taxon>Motilibacterales</taxon>
        <taxon>Vallicoccaceae</taxon>
        <taxon>Vallicoccus</taxon>
    </lineage>
</organism>
<dbReference type="SMART" id="SM00345">
    <property type="entry name" value="HTH_GNTR"/>
    <property type="match status" value="1"/>
</dbReference>
<sequence>MTLSSDGGWRPLGGSLNGRIREEILRFVEAGGLSPGERLPPERELALLLRVSRPSLREALRALQAEGHLVVRHGQGVFVAEPVAQRALRSSLADLDHDLGELFAMREVLEVPAARWAAERGDEVALGRVREAYERLDAALAAAEPDVAEVQALDALFHLRIVQAAGNGLLVQTQGVVDDLLRTGMRTTLAVPGRARRSHEEHRRVLAALLAGDGPAAARAARAHVRSTRAAAERRLRELAARDAAAAR</sequence>
<evidence type="ECO:0000313" key="6">
    <source>
        <dbReference type="Proteomes" id="UP000265614"/>
    </source>
</evidence>
<dbReference type="InterPro" id="IPR036388">
    <property type="entry name" value="WH-like_DNA-bd_sf"/>
</dbReference>
<dbReference type="PANTHER" id="PTHR43537">
    <property type="entry name" value="TRANSCRIPTIONAL REGULATOR, GNTR FAMILY"/>
    <property type="match status" value="1"/>
</dbReference>
<protein>
    <submittedName>
        <fullName evidence="5">FadR family transcriptional regulator</fullName>
    </submittedName>
</protein>
<dbReference type="InterPro" id="IPR008920">
    <property type="entry name" value="TF_FadR/GntR_C"/>
</dbReference>
<dbReference type="Pfam" id="PF00392">
    <property type="entry name" value="GntR"/>
    <property type="match status" value="1"/>
</dbReference>
<dbReference type="PANTHER" id="PTHR43537:SF5">
    <property type="entry name" value="UXU OPERON TRANSCRIPTIONAL REGULATOR"/>
    <property type="match status" value="1"/>
</dbReference>
<dbReference type="SUPFAM" id="SSF48008">
    <property type="entry name" value="GntR ligand-binding domain-like"/>
    <property type="match status" value="1"/>
</dbReference>
<feature type="domain" description="HTH gntR-type" evidence="4">
    <location>
        <begin position="14"/>
        <end position="82"/>
    </location>
</feature>
<dbReference type="OrthoDB" id="155424at2"/>
<keyword evidence="6" id="KW-1185">Reference proteome</keyword>
<keyword evidence="3" id="KW-0804">Transcription</keyword>
<dbReference type="InterPro" id="IPR011711">
    <property type="entry name" value="GntR_C"/>
</dbReference>
<dbReference type="PROSITE" id="PS50949">
    <property type="entry name" value="HTH_GNTR"/>
    <property type="match status" value="1"/>
</dbReference>
<dbReference type="PRINTS" id="PR00035">
    <property type="entry name" value="HTHGNTR"/>
</dbReference>
<dbReference type="EMBL" id="QZEZ01000001">
    <property type="protein sequence ID" value="RJK97563.1"/>
    <property type="molecule type" value="Genomic_DNA"/>
</dbReference>
<dbReference type="RefSeq" id="WP_119948462.1">
    <property type="nucleotide sequence ID" value="NZ_QZEZ01000001.1"/>
</dbReference>
<gene>
    <name evidence="5" type="ORF">D5H78_00545</name>
</gene>
<evidence type="ECO:0000256" key="2">
    <source>
        <dbReference type="ARBA" id="ARBA00023125"/>
    </source>
</evidence>
<comment type="caution">
    <text evidence="5">The sequence shown here is derived from an EMBL/GenBank/DDBJ whole genome shotgun (WGS) entry which is preliminary data.</text>
</comment>
<dbReference type="InterPro" id="IPR000524">
    <property type="entry name" value="Tscrpt_reg_HTH_GntR"/>
</dbReference>
<evidence type="ECO:0000256" key="3">
    <source>
        <dbReference type="ARBA" id="ARBA00023163"/>
    </source>
</evidence>